<protein>
    <recommendedName>
        <fullName evidence="1">N-acetyltransferase domain-containing protein</fullName>
    </recommendedName>
</protein>
<name>A0A1F7RNU3_9BACT</name>
<dbReference type="InterPro" id="IPR000182">
    <property type="entry name" value="GNAT_dom"/>
</dbReference>
<organism evidence="2 3">
    <name type="scientific">Candidatus Schekmanbacteria bacterium GWA2_38_11</name>
    <dbReference type="NCBI Taxonomy" id="1817876"/>
    <lineage>
        <taxon>Bacteria</taxon>
        <taxon>Candidatus Schekmaniibacteriota</taxon>
    </lineage>
</organism>
<comment type="caution">
    <text evidence="2">The sequence shown here is derived from an EMBL/GenBank/DDBJ whole genome shotgun (WGS) entry which is preliminary data.</text>
</comment>
<gene>
    <name evidence="2" type="ORF">A2042_04850</name>
</gene>
<dbReference type="SUPFAM" id="SSF55729">
    <property type="entry name" value="Acyl-CoA N-acyltransferases (Nat)"/>
    <property type="match status" value="1"/>
</dbReference>
<dbReference type="AlphaFoldDB" id="A0A1F7RNU3"/>
<evidence type="ECO:0000313" key="2">
    <source>
        <dbReference type="EMBL" id="OGL42664.1"/>
    </source>
</evidence>
<dbReference type="Proteomes" id="UP000178526">
    <property type="component" value="Unassembled WGS sequence"/>
</dbReference>
<dbReference type="PROSITE" id="PS51186">
    <property type="entry name" value="GNAT"/>
    <property type="match status" value="1"/>
</dbReference>
<dbReference type="Gene3D" id="3.40.630.30">
    <property type="match status" value="1"/>
</dbReference>
<proteinExistence type="predicted"/>
<sequence>MIRKIEKRDILDIKEILENSNNFNIEEIECALDIVNTYFNNHTQNDYKFVCYEHNNRVIGYACYGPTPITRGTFDLYWICVNPEFQNCGIGTRLLREVEKNIIDSNGRLIVVETSSHEKYLSAVSFYKRNKYSIVAVIENFYCEGENKIILLKRLISQNFE</sequence>
<evidence type="ECO:0000313" key="3">
    <source>
        <dbReference type="Proteomes" id="UP000178526"/>
    </source>
</evidence>
<dbReference type="Pfam" id="PF13508">
    <property type="entry name" value="Acetyltransf_7"/>
    <property type="match status" value="1"/>
</dbReference>
<dbReference type="GO" id="GO:0016747">
    <property type="term" value="F:acyltransferase activity, transferring groups other than amino-acyl groups"/>
    <property type="evidence" value="ECO:0007669"/>
    <property type="project" value="InterPro"/>
</dbReference>
<feature type="domain" description="N-acetyltransferase" evidence="1">
    <location>
        <begin position="1"/>
        <end position="156"/>
    </location>
</feature>
<dbReference type="EMBL" id="MGDB01000033">
    <property type="protein sequence ID" value="OGL42664.1"/>
    <property type="molecule type" value="Genomic_DNA"/>
</dbReference>
<reference evidence="2 3" key="1">
    <citation type="journal article" date="2016" name="Nat. Commun.">
        <title>Thousands of microbial genomes shed light on interconnected biogeochemical processes in an aquifer system.</title>
        <authorList>
            <person name="Anantharaman K."/>
            <person name="Brown C.T."/>
            <person name="Hug L.A."/>
            <person name="Sharon I."/>
            <person name="Castelle C.J."/>
            <person name="Probst A.J."/>
            <person name="Thomas B.C."/>
            <person name="Singh A."/>
            <person name="Wilkins M.J."/>
            <person name="Karaoz U."/>
            <person name="Brodie E.L."/>
            <person name="Williams K.H."/>
            <person name="Hubbard S.S."/>
            <person name="Banfield J.F."/>
        </authorList>
    </citation>
    <scope>NUCLEOTIDE SEQUENCE [LARGE SCALE GENOMIC DNA]</scope>
</reference>
<accession>A0A1F7RNU3</accession>
<dbReference type="InterPro" id="IPR016181">
    <property type="entry name" value="Acyl_CoA_acyltransferase"/>
</dbReference>
<dbReference type="CDD" id="cd04301">
    <property type="entry name" value="NAT_SF"/>
    <property type="match status" value="1"/>
</dbReference>
<evidence type="ECO:0000259" key="1">
    <source>
        <dbReference type="PROSITE" id="PS51186"/>
    </source>
</evidence>